<dbReference type="GO" id="GO:0008270">
    <property type="term" value="F:zinc ion binding"/>
    <property type="evidence" value="ECO:0007669"/>
    <property type="project" value="UniProtKB-KW"/>
</dbReference>
<keyword evidence="2" id="KW-0479">Metal-binding</keyword>
<dbReference type="Gene3D" id="3.30.40.10">
    <property type="entry name" value="Zinc/RING finger domain, C3HC4 (zinc finger)"/>
    <property type="match status" value="1"/>
</dbReference>
<gene>
    <name evidence="12" type="ORF">GDO86_017497</name>
</gene>
<dbReference type="InterPro" id="IPR001841">
    <property type="entry name" value="Znf_RING"/>
</dbReference>
<dbReference type="PROSITE" id="PS50119">
    <property type="entry name" value="ZF_BBOX"/>
    <property type="match status" value="1"/>
</dbReference>
<keyword evidence="5" id="KW-0862">Zinc</keyword>
<dbReference type="InterPro" id="IPR001870">
    <property type="entry name" value="B30.2/SPRY"/>
</dbReference>
<dbReference type="InterPro" id="IPR003877">
    <property type="entry name" value="SPRY_dom"/>
</dbReference>
<evidence type="ECO:0000259" key="10">
    <source>
        <dbReference type="PROSITE" id="PS50119"/>
    </source>
</evidence>
<keyword evidence="13" id="KW-1185">Reference proteome</keyword>
<dbReference type="CDD" id="cd16597">
    <property type="entry name" value="RING-HC_TRIM25_C-IV"/>
    <property type="match status" value="1"/>
</dbReference>
<evidence type="ECO:0000256" key="6">
    <source>
        <dbReference type="ARBA" id="ARBA00022859"/>
    </source>
</evidence>
<dbReference type="AlphaFoldDB" id="A0A8T2INQ7"/>
<evidence type="ECO:0000313" key="13">
    <source>
        <dbReference type="Proteomes" id="UP000812440"/>
    </source>
</evidence>
<evidence type="ECO:0000259" key="9">
    <source>
        <dbReference type="PROSITE" id="PS50089"/>
    </source>
</evidence>
<dbReference type="SMART" id="SM00184">
    <property type="entry name" value="RING"/>
    <property type="match status" value="1"/>
</dbReference>
<dbReference type="InterPro" id="IPR027370">
    <property type="entry name" value="Znf-RING_euk"/>
</dbReference>
<dbReference type="CDD" id="cd19769">
    <property type="entry name" value="Bbox2_TRIM16-like"/>
    <property type="match status" value="1"/>
</dbReference>
<dbReference type="SUPFAM" id="SSF57845">
    <property type="entry name" value="B-box zinc-binding domain"/>
    <property type="match status" value="1"/>
</dbReference>
<dbReference type="SMART" id="SM00449">
    <property type="entry name" value="SPRY"/>
    <property type="match status" value="1"/>
</dbReference>
<dbReference type="SMART" id="SM00502">
    <property type="entry name" value="BBC"/>
    <property type="match status" value="1"/>
</dbReference>
<dbReference type="InterPro" id="IPR003879">
    <property type="entry name" value="Butyrophylin_SPRY"/>
</dbReference>
<feature type="domain" description="RING-type" evidence="9">
    <location>
        <begin position="12"/>
        <end position="55"/>
    </location>
</feature>
<dbReference type="SMART" id="SM00589">
    <property type="entry name" value="PRY"/>
    <property type="match status" value="1"/>
</dbReference>
<sequence>MASADLLEELNCSICLNIYTDPVMLPCGHNYCQACIEKVLNTQKGFRGYNCPECREKFPKYPALQKNRKLKNIAERFPSVKLEPGVSGIFCTYCFHAQVPAIKTCLQCEISLCDVHLNIHNSSVEHVLTEPTTSIKNRKCSIHKELLKYFCHEDDVCLCASCCLAGEHKGHKVEYLNEAFDRKKQELKKLLELLTPRSEEIEERSQFLKDLRRQLQYNAANETERVNALFKDIKGQIEALEKKMLSEISKQEEQCSLPIMELIKEVEREKKELSIKILLIEDLCNMKDPLSGLQQWEVNGGALCCREMEEDKDCKRNDQKSPAGSTLDAGLISAMLLTGVTGIMTGVKQEICGLEATDMLLDTNTVANNVFVSGDLKTASWSEVNLHHIPKPERFQHCQVLSSGGFSSGKHYWEVETSKSGIWRVGMAYPSIEREGDQYCFGDDKKSWCLYMFDGDYSAIHNSLEQPISSHSPIQRIGIYLDYKAGRLSFYELCDPIRQLHTFHATFYEPLHAALRVYMNGWVRIRS</sequence>
<dbReference type="Gene3D" id="3.30.160.60">
    <property type="entry name" value="Classic Zinc Finger"/>
    <property type="match status" value="1"/>
</dbReference>
<evidence type="ECO:0000256" key="8">
    <source>
        <dbReference type="PROSITE-ProRule" id="PRU00024"/>
    </source>
</evidence>
<dbReference type="InterPro" id="IPR013083">
    <property type="entry name" value="Znf_RING/FYVE/PHD"/>
</dbReference>
<dbReference type="Proteomes" id="UP000812440">
    <property type="component" value="Chromosome 9"/>
</dbReference>
<dbReference type="PANTHER" id="PTHR25465:SF37">
    <property type="entry name" value="LOC100145105 PROTEIN"/>
    <property type="match status" value="1"/>
</dbReference>
<dbReference type="InterPro" id="IPR013320">
    <property type="entry name" value="ConA-like_dom_sf"/>
</dbReference>
<evidence type="ECO:0000256" key="4">
    <source>
        <dbReference type="ARBA" id="ARBA00022786"/>
    </source>
</evidence>
<dbReference type="SUPFAM" id="SSF49899">
    <property type="entry name" value="Concanavalin A-like lectins/glucanases"/>
    <property type="match status" value="1"/>
</dbReference>
<evidence type="ECO:0000259" key="11">
    <source>
        <dbReference type="PROSITE" id="PS50188"/>
    </source>
</evidence>
<reference evidence="12" key="1">
    <citation type="thesis" date="2020" institute="ProQuest LLC" country="789 East Eisenhower Parkway, Ann Arbor, MI, USA">
        <title>Comparative Genomics and Chromosome Evolution.</title>
        <authorList>
            <person name="Mudd A.B."/>
        </authorList>
    </citation>
    <scope>NUCLEOTIDE SEQUENCE</scope>
    <source>
        <strain evidence="12">Female2</strain>
        <tissue evidence="12">Blood</tissue>
    </source>
</reference>
<feature type="domain" description="B box-type" evidence="10">
    <location>
        <begin position="135"/>
        <end position="176"/>
    </location>
</feature>
<dbReference type="CDD" id="cd12891">
    <property type="entry name" value="SPRY_PRY_C-I_2"/>
    <property type="match status" value="1"/>
</dbReference>
<dbReference type="InterPro" id="IPR000315">
    <property type="entry name" value="Znf_B-box"/>
</dbReference>
<dbReference type="PROSITE" id="PS50188">
    <property type="entry name" value="B302_SPRY"/>
    <property type="match status" value="1"/>
</dbReference>
<evidence type="ECO:0000256" key="5">
    <source>
        <dbReference type="ARBA" id="ARBA00022833"/>
    </source>
</evidence>
<evidence type="ECO:0000256" key="3">
    <source>
        <dbReference type="ARBA" id="ARBA00022771"/>
    </source>
</evidence>
<protein>
    <submittedName>
        <fullName evidence="12">Uncharacterized protein</fullName>
    </submittedName>
</protein>
<proteinExistence type="predicted"/>
<dbReference type="GO" id="GO:0045087">
    <property type="term" value="P:innate immune response"/>
    <property type="evidence" value="ECO:0007669"/>
    <property type="project" value="UniProtKB-KW"/>
</dbReference>
<keyword evidence="7" id="KW-0175">Coiled coil</keyword>
<dbReference type="InterPro" id="IPR043136">
    <property type="entry name" value="B30.2/SPRY_sf"/>
</dbReference>
<keyword evidence="4" id="KW-0833">Ubl conjugation pathway</keyword>
<keyword evidence="3 8" id="KW-0863">Zinc-finger</keyword>
<dbReference type="PRINTS" id="PR01407">
    <property type="entry name" value="BUTYPHLNCDUF"/>
</dbReference>
<dbReference type="GO" id="GO:0005737">
    <property type="term" value="C:cytoplasm"/>
    <property type="evidence" value="ECO:0007669"/>
    <property type="project" value="UniProtKB-ARBA"/>
</dbReference>
<dbReference type="InterPro" id="IPR003649">
    <property type="entry name" value="Bbox_C"/>
</dbReference>
<dbReference type="InterPro" id="IPR006574">
    <property type="entry name" value="PRY"/>
</dbReference>
<evidence type="ECO:0000256" key="2">
    <source>
        <dbReference type="ARBA" id="ARBA00022723"/>
    </source>
</evidence>
<dbReference type="PANTHER" id="PTHR25465">
    <property type="entry name" value="B-BOX DOMAIN CONTAINING"/>
    <property type="match status" value="1"/>
</dbReference>
<comment type="caution">
    <text evidence="12">The sequence shown here is derived from an EMBL/GenBank/DDBJ whole genome shotgun (WGS) entry which is preliminary data.</text>
</comment>
<evidence type="ECO:0000313" key="12">
    <source>
        <dbReference type="EMBL" id="KAG8433237.1"/>
    </source>
</evidence>
<evidence type="ECO:0000256" key="7">
    <source>
        <dbReference type="ARBA" id="ARBA00023054"/>
    </source>
</evidence>
<dbReference type="InterPro" id="IPR051051">
    <property type="entry name" value="E3_ubiq-ligase_TRIM/RNF"/>
</dbReference>
<feature type="domain" description="B30.2/SPRY" evidence="11">
    <location>
        <begin position="339"/>
        <end position="527"/>
    </location>
</feature>
<dbReference type="Pfam" id="PF00643">
    <property type="entry name" value="zf-B_box"/>
    <property type="match status" value="1"/>
</dbReference>
<dbReference type="InterPro" id="IPR017907">
    <property type="entry name" value="Znf_RING_CS"/>
</dbReference>
<dbReference type="PROSITE" id="PS50089">
    <property type="entry name" value="ZF_RING_2"/>
    <property type="match status" value="1"/>
</dbReference>
<keyword evidence="6" id="KW-0391">Immunity</keyword>
<name>A0A8T2INQ7_9PIPI</name>
<dbReference type="Gene3D" id="2.60.120.920">
    <property type="match status" value="1"/>
</dbReference>
<dbReference type="EMBL" id="JAACNH010000009">
    <property type="protein sequence ID" value="KAG8433237.1"/>
    <property type="molecule type" value="Genomic_DNA"/>
</dbReference>
<organism evidence="12 13">
    <name type="scientific">Hymenochirus boettgeri</name>
    <name type="common">Congo dwarf clawed frog</name>
    <dbReference type="NCBI Taxonomy" id="247094"/>
    <lineage>
        <taxon>Eukaryota</taxon>
        <taxon>Metazoa</taxon>
        <taxon>Chordata</taxon>
        <taxon>Craniata</taxon>
        <taxon>Vertebrata</taxon>
        <taxon>Euteleostomi</taxon>
        <taxon>Amphibia</taxon>
        <taxon>Batrachia</taxon>
        <taxon>Anura</taxon>
        <taxon>Pipoidea</taxon>
        <taxon>Pipidae</taxon>
        <taxon>Pipinae</taxon>
        <taxon>Hymenochirus</taxon>
    </lineage>
</organism>
<dbReference type="PROSITE" id="PS00518">
    <property type="entry name" value="ZF_RING_1"/>
    <property type="match status" value="1"/>
</dbReference>
<evidence type="ECO:0000256" key="1">
    <source>
        <dbReference type="ARBA" id="ARBA00022588"/>
    </source>
</evidence>
<dbReference type="OrthoDB" id="6270329at2759"/>
<dbReference type="SUPFAM" id="SSF57850">
    <property type="entry name" value="RING/U-box"/>
    <property type="match status" value="1"/>
</dbReference>
<dbReference type="Pfam" id="PF00622">
    <property type="entry name" value="SPRY"/>
    <property type="match status" value="1"/>
</dbReference>
<dbReference type="SMART" id="SM00336">
    <property type="entry name" value="BBOX"/>
    <property type="match status" value="1"/>
</dbReference>
<dbReference type="Pfam" id="PF13445">
    <property type="entry name" value="zf-RING_UBOX"/>
    <property type="match status" value="1"/>
</dbReference>
<keyword evidence="1" id="KW-0399">Innate immunity</keyword>
<accession>A0A8T2INQ7</accession>